<comment type="caution">
    <text evidence="1">The sequence shown here is derived from an EMBL/GenBank/DDBJ whole genome shotgun (WGS) entry which is preliminary data.</text>
</comment>
<keyword evidence="2" id="KW-1185">Reference proteome</keyword>
<organism evidence="1 2">
    <name type="scientific">Phytophthora fragariaefolia</name>
    <dbReference type="NCBI Taxonomy" id="1490495"/>
    <lineage>
        <taxon>Eukaryota</taxon>
        <taxon>Sar</taxon>
        <taxon>Stramenopiles</taxon>
        <taxon>Oomycota</taxon>
        <taxon>Peronosporomycetes</taxon>
        <taxon>Peronosporales</taxon>
        <taxon>Peronosporaceae</taxon>
        <taxon>Phytophthora</taxon>
    </lineage>
</organism>
<proteinExistence type="predicted"/>
<sequence length="79" mass="9190">MTFFRPSDIAEFWNRCFVLLDLCLSEEDCAAALEEIATLEYEPIFGNVYDEERDEFRRQANISILNLTPTIATIHDMIV</sequence>
<dbReference type="EMBL" id="BSXT01000466">
    <property type="protein sequence ID" value="GMF28249.1"/>
    <property type="molecule type" value="Genomic_DNA"/>
</dbReference>
<accession>A0A9W6X2G7</accession>
<name>A0A9W6X2G7_9STRA</name>
<gene>
    <name evidence="1" type="ORF">Pfra01_000580900</name>
</gene>
<dbReference type="AlphaFoldDB" id="A0A9W6X2G7"/>
<dbReference type="OrthoDB" id="125925at2759"/>
<dbReference type="Proteomes" id="UP001165121">
    <property type="component" value="Unassembled WGS sequence"/>
</dbReference>
<reference evidence="1" key="1">
    <citation type="submission" date="2023-04" db="EMBL/GenBank/DDBJ databases">
        <title>Phytophthora fragariaefolia NBRC 109709.</title>
        <authorList>
            <person name="Ichikawa N."/>
            <person name="Sato H."/>
            <person name="Tonouchi N."/>
        </authorList>
    </citation>
    <scope>NUCLEOTIDE SEQUENCE</scope>
    <source>
        <strain evidence="1">NBRC 109709</strain>
    </source>
</reference>
<protein>
    <submittedName>
        <fullName evidence="1">Unnamed protein product</fullName>
    </submittedName>
</protein>
<evidence type="ECO:0000313" key="1">
    <source>
        <dbReference type="EMBL" id="GMF28249.1"/>
    </source>
</evidence>
<evidence type="ECO:0000313" key="2">
    <source>
        <dbReference type="Proteomes" id="UP001165121"/>
    </source>
</evidence>